<proteinExistence type="predicted"/>
<evidence type="ECO:0000313" key="3">
    <source>
        <dbReference type="Proteomes" id="UP001163828"/>
    </source>
</evidence>
<reference evidence="2" key="1">
    <citation type="submission" date="2022-08" db="EMBL/GenBank/DDBJ databases">
        <authorList>
            <consortium name="DOE Joint Genome Institute"/>
            <person name="Min B."/>
            <person name="Riley R."/>
            <person name="Sierra-Patev S."/>
            <person name="Naranjo-Ortiz M."/>
            <person name="Looney B."/>
            <person name="Konkel Z."/>
            <person name="Slot J.C."/>
            <person name="Sakamoto Y."/>
            <person name="Steenwyk J.L."/>
            <person name="Rokas A."/>
            <person name="Carro J."/>
            <person name="Camarero S."/>
            <person name="Ferreira P."/>
            <person name="Molpeceres G."/>
            <person name="Ruiz-Duenas F.J."/>
            <person name="Serrano A."/>
            <person name="Henrissat B."/>
            <person name="Drula E."/>
            <person name="Hughes K.W."/>
            <person name="Mata J.L."/>
            <person name="Ishikawa N.K."/>
            <person name="Vargas-Isla R."/>
            <person name="Ushijima S."/>
            <person name="Smith C.A."/>
            <person name="Ahrendt S."/>
            <person name="Andreopoulos W."/>
            <person name="He G."/>
            <person name="Labutti K."/>
            <person name="Lipzen A."/>
            <person name="Ng V."/>
            <person name="Sandor L."/>
            <person name="Barry K."/>
            <person name="Martinez A.T."/>
            <person name="Xiao Y."/>
            <person name="Gibbons J.G."/>
            <person name="Terashima K."/>
            <person name="Hibbett D.S."/>
            <person name="Grigoriev I.V."/>
        </authorList>
    </citation>
    <scope>NUCLEOTIDE SEQUENCE</scope>
    <source>
        <strain evidence="2">TFB10827</strain>
    </source>
</reference>
<organism evidence="2 3">
    <name type="scientific">Lentinula boryana</name>
    <dbReference type="NCBI Taxonomy" id="40481"/>
    <lineage>
        <taxon>Eukaryota</taxon>
        <taxon>Fungi</taxon>
        <taxon>Dikarya</taxon>
        <taxon>Basidiomycota</taxon>
        <taxon>Agaricomycotina</taxon>
        <taxon>Agaricomycetes</taxon>
        <taxon>Agaricomycetidae</taxon>
        <taxon>Agaricales</taxon>
        <taxon>Marasmiineae</taxon>
        <taxon>Omphalotaceae</taxon>
        <taxon>Lentinula</taxon>
    </lineage>
</organism>
<protein>
    <submittedName>
        <fullName evidence="2">Uncharacterized protein</fullName>
    </submittedName>
</protein>
<feature type="region of interest" description="Disordered" evidence="1">
    <location>
        <begin position="82"/>
        <end position="171"/>
    </location>
</feature>
<gene>
    <name evidence="2" type="ORF">F5050DRAFT_1715172</name>
</gene>
<feature type="region of interest" description="Disordered" evidence="1">
    <location>
        <begin position="32"/>
        <end position="53"/>
    </location>
</feature>
<feature type="compositionally biased region" description="Polar residues" evidence="1">
    <location>
        <begin position="102"/>
        <end position="113"/>
    </location>
</feature>
<comment type="caution">
    <text evidence="2">The sequence shown here is derived from an EMBL/GenBank/DDBJ whole genome shotgun (WGS) entry which is preliminary data.</text>
</comment>
<dbReference type="Proteomes" id="UP001163828">
    <property type="component" value="Unassembled WGS sequence"/>
</dbReference>
<evidence type="ECO:0000256" key="1">
    <source>
        <dbReference type="SAM" id="MobiDB-lite"/>
    </source>
</evidence>
<feature type="compositionally biased region" description="Polar residues" evidence="1">
    <location>
        <begin position="122"/>
        <end position="136"/>
    </location>
</feature>
<dbReference type="EMBL" id="MU790841">
    <property type="protein sequence ID" value="KAJ3992585.1"/>
    <property type="molecule type" value="Genomic_DNA"/>
</dbReference>
<keyword evidence="3" id="KW-1185">Reference proteome</keyword>
<accession>A0ABQ8Q1Q4</accession>
<sequence>MQAKDIGAAVFSAKRKLSLPLDTVDGAFTDAEKQAEPARNHTRTKGRGPALSASLASNVSPSMFASVFVELPTFKHSAARDGQYPQSLHSGGEYSDFDPRTDFSTTAVSSNSESGDEVIPFVSSSTRQHLSESIGSNGAHPSLEARGSIANDGNEGDDESHGPHAEDGLEDDMNNAREMDVDILDNLLSSSLATQVQLEANALITPLFYDGKVVSVDAWKVTEWQAGRHIGPTVDMLYLELTRRRTAWNRRAAEVFVQHFLALDRYKGYNEELVRELFDEYVSILQSIYRAINPPLTPVQLRRLIRRQRLVQQRIKTAIRVLRPHSTRDGLDRALRLFTAEVASGDESDDNRRFFITTVSWRSRELSDFLAALSALTLAARYSGRAGFGPGALPRPRYPSLRPESVLDGDGAPRGLPINWYNRDWLNAHPMRMAVIQPTTVVPLNLPCALAQQASRFLAVRSRNDLPFNDIDD</sequence>
<evidence type="ECO:0000313" key="2">
    <source>
        <dbReference type="EMBL" id="KAJ3992585.1"/>
    </source>
</evidence>
<name>A0ABQ8Q1Q4_9AGAR</name>